<dbReference type="OrthoDB" id="6399635at2"/>
<dbReference type="AlphaFoldDB" id="A0A1H4A0C0"/>
<protein>
    <submittedName>
        <fullName evidence="7">Peroxiredoxin</fullName>
    </submittedName>
</protein>
<dbReference type="GO" id="GO:0016491">
    <property type="term" value="F:oxidoreductase activity"/>
    <property type="evidence" value="ECO:0007669"/>
    <property type="project" value="InterPro"/>
</dbReference>
<evidence type="ECO:0000256" key="1">
    <source>
        <dbReference type="ARBA" id="ARBA00004196"/>
    </source>
</evidence>
<reference evidence="8" key="1">
    <citation type="submission" date="2016-10" db="EMBL/GenBank/DDBJ databases">
        <authorList>
            <person name="Varghese N."/>
            <person name="Submissions S."/>
        </authorList>
    </citation>
    <scope>NUCLEOTIDE SEQUENCE [LARGE SCALE GENOMIC DNA]</scope>
    <source>
        <strain evidence="8">DSM 23920</strain>
    </source>
</reference>
<dbReference type="EMBL" id="FNRL01000005">
    <property type="protein sequence ID" value="SEA28992.1"/>
    <property type="molecule type" value="Genomic_DNA"/>
</dbReference>
<accession>A0A1H4A0C0</accession>
<feature type="domain" description="Thioredoxin" evidence="6">
    <location>
        <begin position="222"/>
        <end position="360"/>
    </location>
</feature>
<dbReference type="Gene3D" id="3.40.30.10">
    <property type="entry name" value="Glutaredoxin"/>
    <property type="match status" value="1"/>
</dbReference>
<dbReference type="InterPro" id="IPR017937">
    <property type="entry name" value="Thioredoxin_CS"/>
</dbReference>
<dbReference type="InterPro" id="IPR013766">
    <property type="entry name" value="Thioredoxin_domain"/>
</dbReference>
<keyword evidence="3" id="KW-1015">Disulfide bond</keyword>
<dbReference type="InterPro" id="IPR000866">
    <property type="entry name" value="AhpC/TSA"/>
</dbReference>
<feature type="chain" id="PRO_5011587176" evidence="5">
    <location>
        <begin position="20"/>
        <end position="360"/>
    </location>
</feature>
<gene>
    <name evidence="7" type="ORF">SAMN05660909_01377</name>
</gene>
<dbReference type="PROSITE" id="PS51352">
    <property type="entry name" value="THIOREDOXIN_2"/>
    <property type="match status" value="1"/>
</dbReference>
<dbReference type="PANTHER" id="PTHR42852">
    <property type="entry name" value="THIOL:DISULFIDE INTERCHANGE PROTEIN DSBE"/>
    <property type="match status" value="1"/>
</dbReference>
<dbReference type="InterPro" id="IPR050553">
    <property type="entry name" value="Thioredoxin_ResA/DsbE_sf"/>
</dbReference>
<dbReference type="InterPro" id="IPR036249">
    <property type="entry name" value="Thioredoxin-like_sf"/>
</dbReference>
<dbReference type="RefSeq" id="WP_089760010.1">
    <property type="nucleotide sequence ID" value="NZ_BKAT01000013.1"/>
</dbReference>
<keyword evidence="8" id="KW-1185">Reference proteome</keyword>
<dbReference type="Pfam" id="PF00578">
    <property type="entry name" value="AhpC-TSA"/>
    <property type="match status" value="1"/>
</dbReference>
<keyword evidence="2" id="KW-0201">Cytochrome c-type biogenesis</keyword>
<dbReference type="SUPFAM" id="SSF52833">
    <property type="entry name" value="Thioredoxin-like"/>
    <property type="match status" value="1"/>
</dbReference>
<dbReference type="STRING" id="408074.SAMN05660909_01377"/>
<keyword evidence="5" id="KW-0732">Signal</keyword>
<sequence length="360" mass="40312">MKRISLFAAMALMALSADAQQVTGIVKGGSGKTIYLYDDRDNNPDDSVKIVNDQFTFKVKHGKEPAVYALILQDVPYPMLFVTGDAPIHITTAKETYPIATSVKGNDNTQAMQDYQKAIAPLIKRAQALNAEAKEIKPEDEPAKNAFRKKADAFNDDLVKVGRDFIQGHPHSIASIWLLMNELRGRLEPAEFQLLFNSLDKELKDGVYGQGVQSYLASLKANAINIQADDFSQKDTKGQTVKLSSFRGKYVLVDFWASWCGPCRQENPNVVKAYHKYKNKNFTILGVSLDDNRDRWLRAIDQDNLEWTQVSDLQGWGNEVAVQYGVQSIPTNFLVDPAGKIIARNLRGAELEQKLEEVLK</sequence>
<comment type="subcellular location">
    <subcellularLocation>
        <location evidence="1">Cell envelope</location>
    </subcellularLocation>
</comment>
<dbReference type="Proteomes" id="UP000199656">
    <property type="component" value="Unassembled WGS sequence"/>
</dbReference>
<evidence type="ECO:0000256" key="5">
    <source>
        <dbReference type="SAM" id="SignalP"/>
    </source>
</evidence>
<evidence type="ECO:0000256" key="3">
    <source>
        <dbReference type="ARBA" id="ARBA00023157"/>
    </source>
</evidence>
<proteinExistence type="predicted"/>
<evidence type="ECO:0000313" key="7">
    <source>
        <dbReference type="EMBL" id="SEA28992.1"/>
    </source>
</evidence>
<evidence type="ECO:0000256" key="2">
    <source>
        <dbReference type="ARBA" id="ARBA00022748"/>
    </source>
</evidence>
<feature type="signal peptide" evidence="5">
    <location>
        <begin position="1"/>
        <end position="19"/>
    </location>
</feature>
<dbReference type="GO" id="GO:0030313">
    <property type="term" value="C:cell envelope"/>
    <property type="evidence" value="ECO:0007669"/>
    <property type="project" value="UniProtKB-SubCell"/>
</dbReference>
<name>A0A1H4A0C0_9BACT</name>
<dbReference type="PROSITE" id="PS00194">
    <property type="entry name" value="THIOREDOXIN_1"/>
    <property type="match status" value="1"/>
</dbReference>
<keyword evidence="4" id="KW-0676">Redox-active center</keyword>
<evidence type="ECO:0000256" key="4">
    <source>
        <dbReference type="ARBA" id="ARBA00023284"/>
    </source>
</evidence>
<dbReference type="CDD" id="cd02966">
    <property type="entry name" value="TlpA_like_family"/>
    <property type="match status" value="1"/>
</dbReference>
<evidence type="ECO:0000259" key="6">
    <source>
        <dbReference type="PROSITE" id="PS51352"/>
    </source>
</evidence>
<dbReference type="GO" id="GO:0017004">
    <property type="term" value="P:cytochrome complex assembly"/>
    <property type="evidence" value="ECO:0007669"/>
    <property type="project" value="UniProtKB-KW"/>
</dbReference>
<dbReference type="GO" id="GO:0016209">
    <property type="term" value="F:antioxidant activity"/>
    <property type="evidence" value="ECO:0007669"/>
    <property type="project" value="InterPro"/>
</dbReference>
<dbReference type="InterPro" id="IPR025380">
    <property type="entry name" value="DUF4369"/>
</dbReference>
<dbReference type="Pfam" id="PF14289">
    <property type="entry name" value="DUF4369"/>
    <property type="match status" value="1"/>
</dbReference>
<evidence type="ECO:0000313" key="8">
    <source>
        <dbReference type="Proteomes" id="UP000199656"/>
    </source>
</evidence>
<dbReference type="PANTHER" id="PTHR42852:SF6">
    <property type="entry name" value="THIOL:DISULFIDE INTERCHANGE PROTEIN DSBE"/>
    <property type="match status" value="1"/>
</dbReference>
<organism evidence="7 8">
    <name type="scientific">Chitinophaga terrae</name>
    <name type="common">ex Kim and Jung 2007</name>
    <dbReference type="NCBI Taxonomy" id="408074"/>
    <lineage>
        <taxon>Bacteria</taxon>
        <taxon>Pseudomonadati</taxon>
        <taxon>Bacteroidota</taxon>
        <taxon>Chitinophagia</taxon>
        <taxon>Chitinophagales</taxon>
        <taxon>Chitinophagaceae</taxon>
        <taxon>Chitinophaga</taxon>
    </lineage>
</organism>